<dbReference type="RefSeq" id="YP_009863187.1">
    <property type="nucleotide sequence ID" value="NC_049004.1"/>
</dbReference>
<keyword evidence="1" id="KW-0812">Transmembrane</keyword>
<keyword evidence="1" id="KW-1133">Transmembrane helix</keyword>
<accession>A0A6M8AUW9</accession>
<dbReference type="EMBL" id="MN544313">
    <property type="protein sequence ID" value="QKD76643.1"/>
    <property type="molecule type" value="Genomic_DNA"/>
</dbReference>
<evidence type="ECO:0000313" key="2">
    <source>
        <dbReference type="EMBL" id="QKD76643.1"/>
    </source>
</evidence>
<proteinExistence type="predicted"/>
<feature type="transmembrane region" description="Helical" evidence="1">
    <location>
        <begin position="48"/>
        <end position="65"/>
    </location>
</feature>
<name>A0A6M8AUW9_9EMBR</name>
<keyword evidence="2" id="KW-0496">Mitochondrion</keyword>
<reference evidence="2" key="2">
    <citation type="journal article" date="2020" name="Nat. Plants">
        <title>Anthoceros genomes illuminate the origin of land plants and the unique biology of hornworts.</title>
        <authorList>
            <person name="Li F.W."/>
            <person name="Nishiyama T."/>
            <person name="Waller M."/>
            <person name="Frangedakis E."/>
            <person name="Keller J."/>
            <person name="Li Z."/>
            <person name="Fernandez-Pozo N."/>
            <person name="Barker M.S."/>
            <person name="Bennett T."/>
            <person name="Blazquez M.A."/>
            <person name="Cheng S."/>
            <person name="Cuming A.C."/>
            <person name="de Vries J."/>
            <person name="de Vries S."/>
            <person name="Delaux P.M."/>
            <person name="Diop I.S."/>
            <person name="Harrison C.J."/>
            <person name="Hauser D."/>
            <person name="Hernandez-Garcia J."/>
            <person name="Kirbis A."/>
            <person name="Meeks J.C."/>
            <person name="Monte I."/>
            <person name="Mutte S.K."/>
            <person name="Neubauer A."/>
            <person name="Quandt D."/>
            <person name="Robison T."/>
            <person name="Shimamura M."/>
            <person name="Rensing S.A."/>
            <person name="Villarreal J.C."/>
            <person name="Weijers D."/>
            <person name="Wicke S."/>
            <person name="Wong G.K."/>
            <person name="Sakakibara K."/>
            <person name="Szovenyi P."/>
        </authorList>
    </citation>
    <scope>NUCLEOTIDE SEQUENCE</scope>
    <source>
        <strain evidence="2">Oxford</strain>
    </source>
</reference>
<gene>
    <name evidence="2" type="primary">ORF153</name>
</gene>
<dbReference type="GeneID" id="55751515"/>
<dbReference type="AlphaFoldDB" id="A0A6M8AUW9"/>
<sequence>MGDTDVGLQVRGNLRRRSEEEEGYMIMQNIPLANMLAVFREYRPNLPVFRLVGIALFWFITLCLIFSSIPKILFYIMLGLGMVGLIEPTYATYRQAVLRAEEMPSEITDIFMLFSMYTTNLVVIIMERLNQVMSILTKEPLPSEQEKGRKEARK</sequence>
<geneLocation type="mitochondrion" evidence="2"/>
<protein>
    <submittedName>
        <fullName evidence="2">Uncharacterized protein</fullName>
    </submittedName>
</protein>
<organism evidence="2">
    <name type="scientific">Anthoceros agrestis</name>
    <dbReference type="NCBI Taxonomy" id="41834"/>
    <lineage>
        <taxon>Eukaryota</taxon>
        <taxon>Viridiplantae</taxon>
        <taxon>Streptophyta</taxon>
        <taxon>Embryophyta</taxon>
        <taxon>Anthocerotophyta</taxon>
        <taxon>Anthocerotopsida</taxon>
        <taxon>Anthocerotidae</taxon>
        <taxon>Anthocerotales</taxon>
        <taxon>Anthocerotaceae</taxon>
        <taxon>Anthoceros</taxon>
    </lineage>
</organism>
<feature type="transmembrane region" description="Helical" evidence="1">
    <location>
        <begin position="72"/>
        <end position="90"/>
    </location>
</feature>
<reference evidence="2" key="1">
    <citation type="submission" date="2019-10" db="EMBL/GenBank/DDBJ databases">
        <authorList>
            <person name="Robison T.A."/>
            <person name="Li F.-W."/>
        </authorList>
    </citation>
    <scope>NUCLEOTIDE SEQUENCE</scope>
    <source>
        <strain evidence="2">Oxford</strain>
    </source>
</reference>
<feature type="transmembrane region" description="Helical" evidence="1">
    <location>
        <begin position="110"/>
        <end position="129"/>
    </location>
</feature>
<keyword evidence="1" id="KW-0472">Membrane</keyword>
<evidence type="ECO:0000256" key="1">
    <source>
        <dbReference type="SAM" id="Phobius"/>
    </source>
</evidence>